<dbReference type="InterPro" id="IPR037476">
    <property type="entry name" value="PCH1"/>
</dbReference>
<feature type="region of interest" description="Disordered" evidence="1">
    <location>
        <begin position="1"/>
        <end position="20"/>
    </location>
</feature>
<keyword evidence="2" id="KW-1185">Reference proteome</keyword>
<feature type="region of interest" description="Disordered" evidence="1">
    <location>
        <begin position="422"/>
        <end position="477"/>
    </location>
</feature>
<feature type="compositionally biased region" description="Low complexity" evidence="1">
    <location>
        <begin position="452"/>
        <end position="468"/>
    </location>
</feature>
<dbReference type="PANTHER" id="PTHR36062:SF1">
    <property type="entry name" value="OS01G0687300 PROTEIN"/>
    <property type="match status" value="1"/>
</dbReference>
<evidence type="ECO:0000313" key="3">
    <source>
        <dbReference type="RefSeq" id="XP_011092806.1"/>
    </source>
</evidence>
<dbReference type="Proteomes" id="UP000504604">
    <property type="component" value="Linkage group LG10"/>
</dbReference>
<evidence type="ECO:0000256" key="1">
    <source>
        <dbReference type="SAM" id="MobiDB-lite"/>
    </source>
</evidence>
<name>A0A6I9U583_SESIN</name>
<reference evidence="3" key="1">
    <citation type="submission" date="2025-08" db="UniProtKB">
        <authorList>
            <consortium name="RefSeq"/>
        </authorList>
    </citation>
    <scope>IDENTIFICATION</scope>
</reference>
<gene>
    <name evidence="3" type="primary">LOC105172898</name>
</gene>
<feature type="compositionally biased region" description="Basic and acidic residues" evidence="1">
    <location>
        <begin position="308"/>
        <end position="318"/>
    </location>
</feature>
<feature type="compositionally biased region" description="Polar residues" evidence="1">
    <location>
        <begin position="346"/>
        <end position="359"/>
    </location>
</feature>
<dbReference type="GO" id="GO:0010099">
    <property type="term" value="P:regulation of photomorphogenesis"/>
    <property type="evidence" value="ECO:0007669"/>
    <property type="project" value="InterPro"/>
</dbReference>
<feature type="compositionally biased region" description="Polar residues" evidence="1">
    <location>
        <begin position="424"/>
        <end position="441"/>
    </location>
</feature>
<protein>
    <submittedName>
        <fullName evidence="3">Uncharacterized protein LOC105172898 isoform X2</fullName>
    </submittedName>
</protein>
<dbReference type="GeneID" id="105172898"/>
<organism evidence="2 3">
    <name type="scientific">Sesamum indicum</name>
    <name type="common">Oriental sesame</name>
    <name type="synonym">Sesamum orientale</name>
    <dbReference type="NCBI Taxonomy" id="4182"/>
    <lineage>
        <taxon>Eukaryota</taxon>
        <taxon>Viridiplantae</taxon>
        <taxon>Streptophyta</taxon>
        <taxon>Embryophyta</taxon>
        <taxon>Tracheophyta</taxon>
        <taxon>Spermatophyta</taxon>
        <taxon>Magnoliopsida</taxon>
        <taxon>eudicotyledons</taxon>
        <taxon>Gunneridae</taxon>
        <taxon>Pentapetalae</taxon>
        <taxon>asterids</taxon>
        <taxon>lamiids</taxon>
        <taxon>Lamiales</taxon>
        <taxon>Pedaliaceae</taxon>
        <taxon>Sesamum</taxon>
    </lineage>
</organism>
<sequence length="610" mass="67069">MSERMVQSIKNSSDKNRQTVQPYQPVWMAHWMPLSRNAAAERGNPTVSENEEINLISKDDELTNGLKASTSLKEDGVIETKTFEILNESLRMSSKGLGNEGMSSSLVKHGQDTDDMQTLRSMSGRNLERGKATDCKVGIQFPSGISAASESSLRGTSKRSLEWIKPHSSAKDKSFASSKPFKGTFLGSSRHTLPYYDLEKHRSDKGKSTVCPFISNQLPNANLRMFEQEHSHKHGQPAGLICERKIYKHSVSDTFMKACLTECNTSLLFDAPSTSDHHLPTFGRDWFQKCPGNGGVKLQPLSSSSNSEGKRNFGDLEAPKVTGKNESSAETDTMDMNIFKEEDPNSGANSTPSTEGFNIKSTLSTRIDVASSKEVGRVWTDTSIPDINLEPPALQAAASSSENMAPSSSRTQSLEVDVLLAHSDQPNPKPNLSQNDSSKADPTNRWVKRLKLSSSGSSAQGTKSSNSAENSSHDKIRKGFRRFVGSSITGSVPTPRKHHDKETILSDQRADLSKEDGNTIVDTVKNGKELLLSHAWINRWLRCGSSNPQRKPETVVICEPQTSKLALDDLQKKQFPSIAAMALMGKAMSGFQSCELQKRGCFTIWNTKTF</sequence>
<feature type="region of interest" description="Disordered" evidence="1">
    <location>
        <begin position="297"/>
        <end position="359"/>
    </location>
</feature>
<accession>A0A6I9U583</accession>
<dbReference type="PANTHER" id="PTHR36062">
    <property type="entry name" value="OS01G0687300 PROTEIN"/>
    <property type="match status" value="1"/>
</dbReference>
<dbReference type="OrthoDB" id="649277at2759"/>
<proteinExistence type="predicted"/>
<evidence type="ECO:0000313" key="2">
    <source>
        <dbReference type="Proteomes" id="UP000504604"/>
    </source>
</evidence>
<dbReference type="AlphaFoldDB" id="A0A6I9U583"/>
<dbReference type="RefSeq" id="XP_011092806.1">
    <property type="nucleotide sequence ID" value="XM_011094504.2"/>
</dbReference>